<evidence type="ECO:0000313" key="2">
    <source>
        <dbReference type="Proteomes" id="UP000254621"/>
    </source>
</evidence>
<protein>
    <submittedName>
        <fullName evidence="1">Uncharacterized protein</fullName>
    </submittedName>
</protein>
<dbReference type="AlphaFoldDB" id="A0A380NY31"/>
<gene>
    <name evidence="1" type="ORF">NCTC13645_00355</name>
</gene>
<dbReference type="Proteomes" id="UP000254621">
    <property type="component" value="Unassembled WGS sequence"/>
</dbReference>
<reference evidence="1 2" key="1">
    <citation type="submission" date="2018-06" db="EMBL/GenBank/DDBJ databases">
        <authorList>
            <consortium name="Pathogen Informatics"/>
            <person name="Doyle S."/>
        </authorList>
    </citation>
    <scope>NUCLEOTIDE SEQUENCE [LARGE SCALE GENOMIC DNA]</scope>
    <source>
        <strain evidence="1 2">NCTC13645</strain>
    </source>
</reference>
<accession>A0A380NY31</accession>
<dbReference type="EMBL" id="UHIV01000001">
    <property type="protein sequence ID" value="SUP52466.1"/>
    <property type="molecule type" value="Genomic_DNA"/>
</dbReference>
<organism evidence="1 2">
    <name type="scientific">Weissella viridescens</name>
    <name type="common">Lactobacillus viridescens</name>
    <dbReference type="NCBI Taxonomy" id="1629"/>
    <lineage>
        <taxon>Bacteria</taxon>
        <taxon>Bacillati</taxon>
        <taxon>Bacillota</taxon>
        <taxon>Bacilli</taxon>
        <taxon>Lactobacillales</taxon>
        <taxon>Lactobacillaceae</taxon>
        <taxon>Weissella</taxon>
    </lineage>
</organism>
<evidence type="ECO:0000313" key="1">
    <source>
        <dbReference type="EMBL" id="SUP52466.1"/>
    </source>
</evidence>
<name>A0A380NY31_WEIVI</name>
<sequence length="36" mass="3741">MVNSFPQVVTIAGNDSDGSAGGPADLHTFLHEILMV</sequence>
<proteinExistence type="predicted"/>